<keyword evidence="8 12" id="KW-0408">Iron</keyword>
<evidence type="ECO:0000259" key="14">
    <source>
        <dbReference type="PROSITE" id="PS51669"/>
    </source>
</evidence>
<dbReference type="GO" id="GO:0048038">
    <property type="term" value="F:quinone binding"/>
    <property type="evidence" value="ECO:0007669"/>
    <property type="project" value="UniProtKB-UniRule"/>
</dbReference>
<feature type="domain" description="4Fe-4S Mo/W bis-MGD-type" evidence="14">
    <location>
        <begin position="222"/>
        <end position="278"/>
    </location>
</feature>
<dbReference type="PROSITE" id="PS00642">
    <property type="entry name" value="COMPLEX1_75K_2"/>
    <property type="match status" value="1"/>
</dbReference>
<dbReference type="Gene3D" id="3.40.228.10">
    <property type="entry name" value="Dimethylsulfoxide Reductase, domain 2"/>
    <property type="match status" value="1"/>
</dbReference>
<name>A0A537IM50_9BACT</name>
<organism evidence="16 17">
    <name type="scientific">Candidatus Segetimicrobium genomatis</name>
    <dbReference type="NCBI Taxonomy" id="2569760"/>
    <lineage>
        <taxon>Bacteria</taxon>
        <taxon>Bacillati</taxon>
        <taxon>Candidatus Sysuimicrobiota</taxon>
        <taxon>Candidatus Sysuimicrobiia</taxon>
        <taxon>Candidatus Sysuimicrobiales</taxon>
        <taxon>Candidatus Segetimicrobiaceae</taxon>
        <taxon>Candidatus Segetimicrobium</taxon>
    </lineage>
</organism>
<dbReference type="Gene3D" id="3.40.50.740">
    <property type="match status" value="2"/>
</dbReference>
<dbReference type="InterPro" id="IPR009010">
    <property type="entry name" value="Asp_de-COase-like_dom_sf"/>
</dbReference>
<dbReference type="Pfam" id="PF10588">
    <property type="entry name" value="NADH-G_4Fe-4S_3"/>
    <property type="match status" value="1"/>
</dbReference>
<dbReference type="InterPro" id="IPR054351">
    <property type="entry name" value="NADH_UbQ_OxRdtase_ferredoxin"/>
</dbReference>
<evidence type="ECO:0000256" key="3">
    <source>
        <dbReference type="ARBA" id="ARBA00022485"/>
    </source>
</evidence>
<dbReference type="GO" id="GO:0046872">
    <property type="term" value="F:metal ion binding"/>
    <property type="evidence" value="ECO:0007669"/>
    <property type="project" value="UniProtKB-UniRule"/>
</dbReference>
<comment type="function">
    <text evidence="12">NDH-1 shuttles electrons from NADH, via FMN and iron-sulfur (Fe-S) centers, to quinones in the respiratory chain. Couples the redox reaction to proton translocation (for every two electrons transferred, four hydrogen ions are translocated across the cytoplasmic membrane), and thus conserves the redox energy in a proton gradient.</text>
</comment>
<dbReference type="Gene3D" id="3.30.70.20">
    <property type="match status" value="1"/>
</dbReference>
<keyword evidence="3 12" id="KW-0004">4Fe-4S</keyword>
<feature type="domain" description="4Fe-4S His(Cys)3-ligated-type" evidence="15">
    <location>
        <begin position="84"/>
        <end position="123"/>
    </location>
</feature>
<evidence type="ECO:0000256" key="6">
    <source>
        <dbReference type="ARBA" id="ARBA00022723"/>
    </source>
</evidence>
<dbReference type="EC" id="7.1.1.-" evidence="12"/>
<comment type="catalytic activity">
    <reaction evidence="11 12">
        <text>a quinone + NADH + 5 H(+)(in) = a quinol + NAD(+) + 4 H(+)(out)</text>
        <dbReference type="Rhea" id="RHEA:57888"/>
        <dbReference type="ChEBI" id="CHEBI:15378"/>
        <dbReference type="ChEBI" id="CHEBI:24646"/>
        <dbReference type="ChEBI" id="CHEBI:57540"/>
        <dbReference type="ChEBI" id="CHEBI:57945"/>
        <dbReference type="ChEBI" id="CHEBI:132124"/>
    </reaction>
</comment>
<evidence type="ECO:0000256" key="5">
    <source>
        <dbReference type="ARBA" id="ARBA00022719"/>
    </source>
</evidence>
<dbReference type="Pfam" id="PF13510">
    <property type="entry name" value="Fer2_4"/>
    <property type="match status" value="1"/>
</dbReference>
<dbReference type="InterPro" id="IPR036010">
    <property type="entry name" value="2Fe-2S_ferredoxin-like_sf"/>
</dbReference>
<dbReference type="GO" id="GO:0051539">
    <property type="term" value="F:4 iron, 4 sulfur cluster binding"/>
    <property type="evidence" value="ECO:0007669"/>
    <property type="project" value="UniProtKB-KW"/>
</dbReference>
<comment type="similarity">
    <text evidence="2 12">Belongs to the complex I 75 kDa subunit family.</text>
</comment>
<keyword evidence="5 12" id="KW-0874">Quinone</keyword>
<sequence length="843" mass="89288">MSQFPLTVTLTIDGKAFSVPKGTTIYHAAAQAGIEIPIFCYHDRMPPLGACRMCLVKVDKMPKLQTSCTLEAAEGMAVSTTTPDVRAGQEAILEFLLINHPLDCPICDKGGECPLQDQTYAYGPGRSRFIEAKRDFAKPVSLGRVLVLDRERCILCWRCVRFGELVAGDDALKGFERGFHTEVNAPFTLPVESKFIGNTIAICPVGALTAKTYRFAARPWDNQTVPSVCTLCGVGCAVEFDVRGGAITRTRAREQPAINDIWLCDLGFFGHNYVHHSERLRTPLIRRDGGLVEATWDEALDAVARRLRAASPSRVAMLGGARLTNEDAYVAGRFFRSVIGTNHLDHRTDAPPDGASLQAPWGMASSIAEVGDADAIVLAGCDITEEYPIIWLRMKRAVDRGAAIIAITPKALEIGRFIAHHLVHRYGSGAQVVSALMEAASGASPAAAETGGIPREAISAAGARLAHAARPLILIGRGALDAPDGAKIYAVLRDLAARFHAPVNVMRGKGNAFGAHLAGLLPHAGPGGRPLGEVRHDLESLWGATVADGAGLNAPGMIEAAGQGRLDVLYVAAADPATDVPDRARWNEARTRLPLLVVQDAFLTQTAQVADIVLPALVAPEKDGTVSNIEGRIQRLHAAVPGPGQSRGDWGIFAALAARMGKVIAYSGWEEIFEEMRTLIPGLALDARVSLNGVGDRVSGVGTEPSPAAQPLIPDPGPPDDPDYPLILIIGDVLFDRGAMTSRSPAIADLAGEPWALFHPEDASRCGIAEGDATVVRSRRGSVAVRAKLSSAVLPGQVFLPRGYDGAPANALVDLSEPVTHVQAAALAPVAGGSEGRGEEGAR</sequence>
<dbReference type="SMART" id="SM00929">
    <property type="entry name" value="NADH-G_4Fe-4S_3"/>
    <property type="match status" value="1"/>
</dbReference>
<keyword evidence="6 12" id="KW-0479">Metal-binding</keyword>
<evidence type="ECO:0000256" key="4">
    <source>
        <dbReference type="ARBA" id="ARBA00022714"/>
    </source>
</evidence>
<dbReference type="Pfam" id="PF04879">
    <property type="entry name" value="Molybdop_Fe4S4"/>
    <property type="match status" value="1"/>
</dbReference>
<evidence type="ECO:0000256" key="2">
    <source>
        <dbReference type="ARBA" id="ARBA00005404"/>
    </source>
</evidence>
<evidence type="ECO:0000256" key="11">
    <source>
        <dbReference type="ARBA" id="ARBA00047712"/>
    </source>
</evidence>
<dbReference type="PROSITE" id="PS51839">
    <property type="entry name" value="4FE4S_HC3"/>
    <property type="match status" value="1"/>
</dbReference>
<comment type="cofactor">
    <cofactor evidence="1 12">
        <name>[4Fe-4S] cluster</name>
        <dbReference type="ChEBI" id="CHEBI:49883"/>
    </cofactor>
</comment>
<comment type="cofactor">
    <cofactor evidence="12">
        <name>[2Fe-2S] cluster</name>
        <dbReference type="ChEBI" id="CHEBI:190135"/>
    </cofactor>
    <text evidence="12">Binds 1 [2Fe-2S] cluster per subunit.</text>
</comment>
<dbReference type="Pfam" id="PF22117">
    <property type="entry name" value="Fer4_Nqo3"/>
    <property type="match status" value="1"/>
</dbReference>
<gene>
    <name evidence="16" type="primary">nuoG</name>
    <name evidence="16" type="ORF">E6H05_11325</name>
</gene>
<dbReference type="FunFam" id="3.10.20.740:FF:000001">
    <property type="entry name" value="NADH-quinone oxidoreductase subunit G"/>
    <property type="match status" value="1"/>
</dbReference>
<evidence type="ECO:0000259" key="13">
    <source>
        <dbReference type="PROSITE" id="PS51085"/>
    </source>
</evidence>
<dbReference type="PROSITE" id="PS00643">
    <property type="entry name" value="COMPLEX1_75K_3"/>
    <property type="match status" value="1"/>
</dbReference>
<evidence type="ECO:0000313" key="17">
    <source>
        <dbReference type="Proteomes" id="UP000318834"/>
    </source>
</evidence>
<dbReference type="SUPFAM" id="SSF54292">
    <property type="entry name" value="2Fe-2S ferredoxin-like"/>
    <property type="match status" value="1"/>
</dbReference>
<dbReference type="InterPro" id="IPR050123">
    <property type="entry name" value="Prok_molybdopt-oxidoreductase"/>
</dbReference>
<dbReference type="SUPFAM" id="SSF54862">
    <property type="entry name" value="4Fe-4S ferredoxins"/>
    <property type="match status" value="1"/>
</dbReference>
<evidence type="ECO:0000256" key="1">
    <source>
        <dbReference type="ARBA" id="ARBA00001966"/>
    </source>
</evidence>
<evidence type="ECO:0000313" key="16">
    <source>
        <dbReference type="EMBL" id="TMI72380.1"/>
    </source>
</evidence>
<keyword evidence="10 12" id="KW-0520">NAD</keyword>
<dbReference type="PROSITE" id="PS51085">
    <property type="entry name" value="2FE2S_FER_2"/>
    <property type="match status" value="1"/>
</dbReference>
<dbReference type="Gene3D" id="3.10.20.740">
    <property type="match status" value="1"/>
</dbReference>
<evidence type="ECO:0000256" key="12">
    <source>
        <dbReference type="RuleBase" id="RU003525"/>
    </source>
</evidence>
<dbReference type="GO" id="GO:0016020">
    <property type="term" value="C:membrane"/>
    <property type="evidence" value="ECO:0007669"/>
    <property type="project" value="InterPro"/>
</dbReference>
<dbReference type="Proteomes" id="UP000318834">
    <property type="component" value="Unassembled WGS sequence"/>
</dbReference>
<dbReference type="Gene3D" id="2.40.40.20">
    <property type="match status" value="1"/>
</dbReference>
<evidence type="ECO:0000256" key="7">
    <source>
        <dbReference type="ARBA" id="ARBA00022967"/>
    </source>
</evidence>
<dbReference type="CDD" id="cd00207">
    <property type="entry name" value="fer2"/>
    <property type="match status" value="1"/>
</dbReference>
<dbReference type="PANTHER" id="PTHR43105:SF13">
    <property type="entry name" value="NADH-UBIQUINONE OXIDOREDUCTASE 75 KDA SUBUNIT, MITOCHONDRIAL"/>
    <property type="match status" value="1"/>
</dbReference>
<evidence type="ECO:0000259" key="15">
    <source>
        <dbReference type="PROSITE" id="PS51839"/>
    </source>
</evidence>
<dbReference type="Pfam" id="PF01568">
    <property type="entry name" value="Molydop_binding"/>
    <property type="match status" value="1"/>
</dbReference>
<dbReference type="PROSITE" id="PS51669">
    <property type="entry name" value="4FE4S_MOW_BIS_MGD"/>
    <property type="match status" value="1"/>
</dbReference>
<dbReference type="InterPro" id="IPR019574">
    <property type="entry name" value="NADH_UbQ_OxRdtase_Gsu_4Fe4S-bd"/>
</dbReference>
<dbReference type="NCBIfam" id="TIGR01973">
    <property type="entry name" value="NuoG"/>
    <property type="match status" value="1"/>
</dbReference>
<dbReference type="GO" id="GO:0043546">
    <property type="term" value="F:molybdopterin cofactor binding"/>
    <property type="evidence" value="ECO:0007669"/>
    <property type="project" value="InterPro"/>
</dbReference>
<keyword evidence="16" id="KW-0560">Oxidoreductase</keyword>
<dbReference type="InterPro" id="IPR006656">
    <property type="entry name" value="Mopterin_OxRdtase"/>
</dbReference>
<keyword evidence="4 12" id="KW-0001">2Fe-2S</keyword>
<evidence type="ECO:0000256" key="8">
    <source>
        <dbReference type="ARBA" id="ARBA00023004"/>
    </source>
</evidence>
<dbReference type="SMART" id="SM00926">
    <property type="entry name" value="Molybdop_Fe4S4"/>
    <property type="match status" value="1"/>
</dbReference>
<dbReference type="InterPro" id="IPR001041">
    <property type="entry name" value="2Fe-2S_ferredoxin-type"/>
</dbReference>
<dbReference type="Pfam" id="PF00384">
    <property type="entry name" value="Molybdopterin"/>
    <property type="match status" value="1"/>
</dbReference>
<dbReference type="PROSITE" id="PS00641">
    <property type="entry name" value="COMPLEX1_75K_1"/>
    <property type="match status" value="1"/>
</dbReference>
<dbReference type="GO" id="GO:0016651">
    <property type="term" value="F:oxidoreductase activity, acting on NAD(P)H"/>
    <property type="evidence" value="ECO:0007669"/>
    <property type="project" value="InterPro"/>
</dbReference>
<dbReference type="GO" id="GO:0008137">
    <property type="term" value="F:NADH dehydrogenase (ubiquinone) activity"/>
    <property type="evidence" value="ECO:0007669"/>
    <property type="project" value="UniProtKB-UniRule"/>
</dbReference>
<dbReference type="AlphaFoldDB" id="A0A537IM50"/>
<dbReference type="GO" id="GO:0042773">
    <property type="term" value="P:ATP synthesis coupled electron transport"/>
    <property type="evidence" value="ECO:0007669"/>
    <property type="project" value="InterPro"/>
</dbReference>
<evidence type="ECO:0000256" key="10">
    <source>
        <dbReference type="ARBA" id="ARBA00023027"/>
    </source>
</evidence>
<keyword evidence="9 12" id="KW-0411">Iron-sulfur</keyword>
<dbReference type="SUPFAM" id="SSF53706">
    <property type="entry name" value="Formate dehydrogenase/DMSO reductase, domains 1-3"/>
    <property type="match status" value="1"/>
</dbReference>
<protein>
    <recommendedName>
        <fullName evidence="12">NADH-quinone oxidoreductase</fullName>
        <ecNumber evidence="12">7.1.1.-</ecNumber>
    </recommendedName>
</protein>
<dbReference type="SUPFAM" id="SSF50692">
    <property type="entry name" value="ADC-like"/>
    <property type="match status" value="1"/>
</dbReference>
<comment type="caution">
    <text evidence="16">The sequence shown here is derived from an EMBL/GenBank/DDBJ whole genome shotgun (WGS) entry which is preliminary data.</text>
</comment>
<proteinExistence type="inferred from homology"/>
<dbReference type="PANTHER" id="PTHR43105">
    <property type="entry name" value="RESPIRATORY NITRATE REDUCTASE"/>
    <property type="match status" value="1"/>
</dbReference>
<dbReference type="InterPro" id="IPR000283">
    <property type="entry name" value="NADH_UbQ_OxRdtase_75kDa_su_CS"/>
</dbReference>
<dbReference type="GO" id="GO:0051537">
    <property type="term" value="F:2 iron, 2 sulfur cluster binding"/>
    <property type="evidence" value="ECO:0007669"/>
    <property type="project" value="UniProtKB-UniRule"/>
</dbReference>
<accession>A0A537IM50</accession>
<evidence type="ECO:0000256" key="9">
    <source>
        <dbReference type="ARBA" id="ARBA00023014"/>
    </source>
</evidence>
<keyword evidence="7 12" id="KW-1278">Translocase</keyword>
<dbReference type="InterPro" id="IPR010228">
    <property type="entry name" value="NADH_UbQ_OxRdtase_Gsu"/>
</dbReference>
<dbReference type="InterPro" id="IPR006657">
    <property type="entry name" value="MoPterin_dinucl-bd_dom"/>
</dbReference>
<dbReference type="InterPro" id="IPR006963">
    <property type="entry name" value="Mopterin_OxRdtase_4Fe-4S_dom"/>
</dbReference>
<dbReference type="EMBL" id="VBAP01000090">
    <property type="protein sequence ID" value="TMI72380.1"/>
    <property type="molecule type" value="Genomic_DNA"/>
</dbReference>
<dbReference type="Gene3D" id="2.20.25.90">
    <property type="entry name" value="ADC-like domains"/>
    <property type="match status" value="1"/>
</dbReference>
<feature type="domain" description="2Fe-2S ferredoxin-type" evidence="13">
    <location>
        <begin position="6"/>
        <end position="84"/>
    </location>
</feature>
<reference evidence="16 17" key="1">
    <citation type="journal article" date="2019" name="Nat. Microbiol.">
        <title>Mediterranean grassland soil C-N compound turnover is dependent on rainfall and depth, and is mediated by genomically divergent microorganisms.</title>
        <authorList>
            <person name="Diamond S."/>
            <person name="Andeer P.F."/>
            <person name="Li Z."/>
            <person name="Crits-Christoph A."/>
            <person name="Burstein D."/>
            <person name="Anantharaman K."/>
            <person name="Lane K.R."/>
            <person name="Thomas B.C."/>
            <person name="Pan C."/>
            <person name="Northen T.R."/>
            <person name="Banfield J.F."/>
        </authorList>
    </citation>
    <scope>NUCLEOTIDE SEQUENCE [LARGE SCALE GENOMIC DNA]</scope>
    <source>
        <strain evidence="16">NP_8</strain>
    </source>
</reference>